<evidence type="ECO:0000256" key="3">
    <source>
        <dbReference type="SAM" id="Phobius"/>
    </source>
</evidence>
<proteinExistence type="predicted"/>
<reference evidence="4 5" key="1">
    <citation type="submission" date="2020-08" db="EMBL/GenBank/DDBJ databases">
        <title>Bridging the membrane lipid divide: bacteria of the FCB group superphylum have the potential to synthesize archaeal ether lipids.</title>
        <authorList>
            <person name="Villanueva L."/>
            <person name="Von Meijenfeldt F.A.B."/>
            <person name="Westbye A.B."/>
            <person name="Yadav S."/>
            <person name="Hopmans E.C."/>
            <person name="Dutilh B.E."/>
            <person name="Sinninghe Damste J.S."/>
        </authorList>
    </citation>
    <scope>NUCLEOTIDE SEQUENCE [LARGE SCALE GENOMIC DNA]</scope>
    <source>
        <strain evidence="4">NIOZ-UU36</strain>
    </source>
</reference>
<feature type="transmembrane region" description="Helical" evidence="3">
    <location>
        <begin position="22"/>
        <end position="42"/>
    </location>
</feature>
<evidence type="ECO:0000313" key="5">
    <source>
        <dbReference type="Proteomes" id="UP000614469"/>
    </source>
</evidence>
<gene>
    <name evidence="4" type="ORF">H8E29_03430</name>
</gene>
<keyword evidence="3" id="KW-0472">Membrane</keyword>
<feature type="coiled-coil region" evidence="1">
    <location>
        <begin position="72"/>
        <end position="120"/>
    </location>
</feature>
<evidence type="ECO:0000256" key="1">
    <source>
        <dbReference type="SAM" id="Coils"/>
    </source>
</evidence>
<keyword evidence="3" id="KW-0812">Transmembrane</keyword>
<comment type="caution">
    <text evidence="4">The sequence shown here is derived from an EMBL/GenBank/DDBJ whole genome shotgun (WGS) entry which is preliminary data.</text>
</comment>
<keyword evidence="1" id="KW-0175">Coiled coil</keyword>
<dbReference type="Proteomes" id="UP000614469">
    <property type="component" value="Unassembled WGS sequence"/>
</dbReference>
<organism evidence="4 5">
    <name type="scientific">Candidatus Desulfolinea nitratireducens</name>
    <dbReference type="NCBI Taxonomy" id="2841698"/>
    <lineage>
        <taxon>Bacteria</taxon>
        <taxon>Bacillati</taxon>
        <taxon>Chloroflexota</taxon>
        <taxon>Anaerolineae</taxon>
        <taxon>Anaerolineales</taxon>
        <taxon>Anaerolineales incertae sedis</taxon>
        <taxon>Candidatus Desulfolinea</taxon>
    </lineage>
</organism>
<evidence type="ECO:0000256" key="2">
    <source>
        <dbReference type="SAM" id="MobiDB-lite"/>
    </source>
</evidence>
<protein>
    <submittedName>
        <fullName evidence="4">Uncharacterized protein</fullName>
    </submittedName>
</protein>
<dbReference type="AlphaFoldDB" id="A0A8J6NHT2"/>
<evidence type="ECO:0000313" key="4">
    <source>
        <dbReference type="EMBL" id="MBC8334294.1"/>
    </source>
</evidence>
<sequence length="274" mass="29918">MSNETNTTFSFWSRLGRAFVKFLRSLLILAIIAGIVAAVYYGTPYLYNNFILPVETNTSRLGEVENTQAAEIEQLSTQVTDLKTCLTNLETRQTENAQGLAELQGQLSALETAVETNTETLKQLDAMQASLDSLTSITTEQQALFIGKNSALADLQRQVAISRAIELLSRARLYLSQSNFGLAKQDVQVAQNLLIALQDEIPVEKLPALQSVIARLEMALGNLPAFPVVAVDDVDIAWQILVNNLPEQPQETAMPEAVTETPTPAVEATLTAKP</sequence>
<dbReference type="Gene3D" id="1.20.5.340">
    <property type="match status" value="1"/>
</dbReference>
<accession>A0A8J6NHT2</accession>
<keyword evidence="3" id="KW-1133">Transmembrane helix</keyword>
<dbReference type="EMBL" id="JACNJN010000058">
    <property type="protein sequence ID" value="MBC8334294.1"/>
    <property type="molecule type" value="Genomic_DNA"/>
</dbReference>
<name>A0A8J6NHT2_9CHLR</name>
<feature type="region of interest" description="Disordered" evidence="2">
    <location>
        <begin position="250"/>
        <end position="274"/>
    </location>
</feature>